<dbReference type="GO" id="GO:0016020">
    <property type="term" value="C:membrane"/>
    <property type="evidence" value="ECO:0007669"/>
    <property type="project" value="GOC"/>
</dbReference>
<accession>A0A450UFV0</accession>
<evidence type="ECO:0000256" key="6">
    <source>
        <dbReference type="ARBA" id="ARBA00022556"/>
    </source>
</evidence>
<dbReference type="GO" id="GO:0009245">
    <property type="term" value="P:lipid A biosynthetic process"/>
    <property type="evidence" value="ECO:0007669"/>
    <property type="project" value="UniProtKB-UniRule"/>
</dbReference>
<dbReference type="PANTHER" id="PTHR30372:SF4">
    <property type="entry name" value="LIPID-A-DISACCHARIDE SYNTHASE, MITOCHONDRIAL-RELATED"/>
    <property type="match status" value="1"/>
</dbReference>
<keyword evidence="6 11" id="KW-0441">Lipid A biosynthesis</keyword>
<dbReference type="EMBL" id="CAADFG010000019">
    <property type="protein sequence ID" value="VFJ90048.1"/>
    <property type="molecule type" value="Genomic_DNA"/>
</dbReference>
<keyword evidence="7 11" id="KW-0328">Glycosyltransferase</keyword>
<evidence type="ECO:0000313" key="13">
    <source>
        <dbReference type="EMBL" id="VFJ91393.1"/>
    </source>
</evidence>
<dbReference type="GO" id="GO:0008915">
    <property type="term" value="F:lipid-A-disaccharide synthase activity"/>
    <property type="evidence" value="ECO:0007669"/>
    <property type="project" value="UniProtKB-UniRule"/>
</dbReference>
<evidence type="ECO:0000256" key="3">
    <source>
        <dbReference type="ARBA" id="ARBA00012687"/>
    </source>
</evidence>
<evidence type="ECO:0000256" key="4">
    <source>
        <dbReference type="ARBA" id="ARBA00020902"/>
    </source>
</evidence>
<comment type="pathway">
    <text evidence="11">Bacterial outer membrane biogenesis; LPS lipid A biosynthesis.</text>
</comment>
<evidence type="ECO:0000256" key="9">
    <source>
        <dbReference type="ARBA" id="ARBA00023098"/>
    </source>
</evidence>
<keyword evidence="5 11" id="KW-0444">Lipid biosynthesis</keyword>
<protein>
    <recommendedName>
        <fullName evidence="4 11">Lipid-A-disaccharide synthase</fullName>
        <ecNumber evidence="3 11">2.4.1.182</ecNumber>
    </recommendedName>
</protein>
<proteinExistence type="inferred from homology"/>
<dbReference type="Pfam" id="PF02684">
    <property type="entry name" value="LpxB"/>
    <property type="match status" value="1"/>
</dbReference>
<evidence type="ECO:0000256" key="2">
    <source>
        <dbReference type="ARBA" id="ARBA00007868"/>
    </source>
</evidence>
<organism evidence="13">
    <name type="scientific">Candidatus Kentrum eta</name>
    <dbReference type="NCBI Taxonomy" id="2126337"/>
    <lineage>
        <taxon>Bacteria</taxon>
        <taxon>Pseudomonadati</taxon>
        <taxon>Pseudomonadota</taxon>
        <taxon>Gammaproteobacteria</taxon>
        <taxon>Candidatus Kentrum</taxon>
    </lineage>
</organism>
<evidence type="ECO:0000256" key="11">
    <source>
        <dbReference type="HAMAP-Rule" id="MF_00392"/>
    </source>
</evidence>
<evidence type="ECO:0000256" key="10">
    <source>
        <dbReference type="ARBA" id="ARBA00048975"/>
    </source>
</evidence>
<dbReference type="AlphaFoldDB" id="A0A450UFV0"/>
<dbReference type="NCBIfam" id="TIGR00215">
    <property type="entry name" value="lpxB"/>
    <property type="match status" value="1"/>
</dbReference>
<evidence type="ECO:0000256" key="7">
    <source>
        <dbReference type="ARBA" id="ARBA00022676"/>
    </source>
</evidence>
<dbReference type="SUPFAM" id="SSF53756">
    <property type="entry name" value="UDP-Glycosyltransferase/glycogen phosphorylase"/>
    <property type="match status" value="1"/>
</dbReference>
<dbReference type="GO" id="GO:0005543">
    <property type="term" value="F:phospholipid binding"/>
    <property type="evidence" value="ECO:0007669"/>
    <property type="project" value="TreeGrafter"/>
</dbReference>
<dbReference type="PANTHER" id="PTHR30372">
    <property type="entry name" value="LIPID-A-DISACCHARIDE SYNTHASE"/>
    <property type="match status" value="1"/>
</dbReference>
<dbReference type="HAMAP" id="MF_00392">
    <property type="entry name" value="LpxB"/>
    <property type="match status" value="1"/>
</dbReference>
<keyword evidence="9 11" id="KW-0443">Lipid metabolism</keyword>
<dbReference type="EMBL" id="CAADFJ010000018">
    <property type="protein sequence ID" value="VFJ98059.1"/>
    <property type="molecule type" value="Genomic_DNA"/>
</dbReference>
<evidence type="ECO:0000256" key="8">
    <source>
        <dbReference type="ARBA" id="ARBA00022679"/>
    </source>
</evidence>
<keyword evidence="8 11" id="KW-0808">Transferase</keyword>
<dbReference type="EC" id="2.4.1.182" evidence="3 11"/>
<name>A0A450UFV0_9GAMM</name>
<reference evidence="13" key="1">
    <citation type="submission" date="2019-02" db="EMBL/GenBank/DDBJ databases">
        <authorList>
            <person name="Gruber-Vodicka R. H."/>
            <person name="Seah K. B. B."/>
        </authorList>
    </citation>
    <scope>NUCLEOTIDE SEQUENCE</scope>
    <source>
        <strain evidence="14">BECK_SA2B12</strain>
        <strain evidence="12">BECK_SA2B15</strain>
        <strain evidence="13">BECK_SA2B20</strain>
    </source>
</reference>
<dbReference type="UniPathway" id="UPA00973"/>
<dbReference type="EMBL" id="CAADFI010000017">
    <property type="protein sequence ID" value="VFJ91393.1"/>
    <property type="molecule type" value="Genomic_DNA"/>
</dbReference>
<comment type="function">
    <text evidence="1 11">Condensation of UDP-2,3-diacylglucosamine and 2,3-diacylglucosamine-1-phosphate to form lipid A disaccharide, a precursor of lipid A, a phosphorylated glycolipid that anchors the lipopolysaccharide to the outer membrane of the cell.</text>
</comment>
<evidence type="ECO:0000313" key="14">
    <source>
        <dbReference type="EMBL" id="VFJ98059.1"/>
    </source>
</evidence>
<comment type="similarity">
    <text evidence="2 11">Belongs to the LpxB family.</text>
</comment>
<evidence type="ECO:0000256" key="1">
    <source>
        <dbReference type="ARBA" id="ARBA00002056"/>
    </source>
</evidence>
<sequence>MIDRPKKALRIAIVAGEPSGDLLGAGLLRAITRQWERDSVGGQSGIQIEGIGGPRMIAAGCHSLAPMERLSVAGLSEALARVPELLSLRSRLARRFRGASHPVLPDVFIGIDAPDFNLSLERTLRRRGIPVVHYVSPTVWAWRGYRIKKIARAVDLMLTLFPFEAAIYARHGIPARFVGHPLADAIPEAGPDRGEARRELALPSAGKVVALLPGSRLNEVKAMAVPLLQTARWLTQRRPDLRFVAPFINGVTRDYFEKARARVGGGIAITVLDKQSRAALAAADAVLVAAGTATLEALLLQRPMVIALRVSPLTYHMGKALATVDAVGLPNLLAGRPLAPEFLQKAVIPEKLGPAVLDILENPRAWTRARAEFRQIGATLRKGADESAAAAVLGLLASRKRLLEETTP</sequence>
<evidence type="ECO:0000313" key="12">
    <source>
        <dbReference type="EMBL" id="VFJ90048.1"/>
    </source>
</evidence>
<gene>
    <name evidence="11" type="primary">lpxB</name>
    <name evidence="12" type="ORF">BECKH772A_GA0070896_100197</name>
    <name evidence="13" type="ORF">BECKH772B_GA0070898_100177</name>
    <name evidence="14" type="ORF">BECKH772C_GA0070978_100187</name>
</gene>
<comment type="catalytic activity">
    <reaction evidence="10 11">
        <text>a lipid X + a UDP-2-N,3-O-bis[(3R)-3-hydroxyacyl]-alpha-D-glucosamine = a lipid A disaccharide + UDP + H(+)</text>
        <dbReference type="Rhea" id="RHEA:67828"/>
        <dbReference type="ChEBI" id="CHEBI:15378"/>
        <dbReference type="ChEBI" id="CHEBI:58223"/>
        <dbReference type="ChEBI" id="CHEBI:137748"/>
        <dbReference type="ChEBI" id="CHEBI:176338"/>
        <dbReference type="ChEBI" id="CHEBI:176343"/>
        <dbReference type="EC" id="2.4.1.182"/>
    </reaction>
</comment>
<evidence type="ECO:0000256" key="5">
    <source>
        <dbReference type="ARBA" id="ARBA00022516"/>
    </source>
</evidence>
<dbReference type="InterPro" id="IPR003835">
    <property type="entry name" value="Glyco_trans_19"/>
</dbReference>